<dbReference type="EMBL" id="JACHLJ010000001">
    <property type="protein sequence ID" value="MBB5771437.1"/>
    <property type="molecule type" value="Genomic_DNA"/>
</dbReference>
<name>A0A7W9FTS2_BREVE</name>
<feature type="domain" description="Tip attachment protein J" evidence="2">
    <location>
        <begin position="730"/>
        <end position="888"/>
    </location>
</feature>
<evidence type="ECO:0000259" key="1">
    <source>
        <dbReference type="Pfam" id="PF13547"/>
    </source>
</evidence>
<dbReference type="Pfam" id="PF13547">
    <property type="entry name" value="GTA_TIM"/>
    <property type="match status" value="1"/>
</dbReference>
<dbReference type="InterPro" id="IPR025195">
    <property type="entry name" value="GTA_TIM_dom"/>
</dbReference>
<evidence type="ECO:0000259" key="3">
    <source>
        <dbReference type="Pfam" id="PF23666"/>
    </source>
</evidence>
<gene>
    <name evidence="4" type="ORF">HNP47_001406</name>
</gene>
<comment type="caution">
    <text evidence="4">The sequence shown here is derived from an EMBL/GenBank/DDBJ whole genome shotgun (WGS) entry which is preliminary data.</text>
</comment>
<feature type="domain" description="Rcc01698-like C-terminal" evidence="3">
    <location>
        <begin position="976"/>
        <end position="1074"/>
    </location>
</feature>
<dbReference type="Pfam" id="PF13550">
    <property type="entry name" value="Phage-tail_3"/>
    <property type="match status" value="1"/>
</dbReference>
<evidence type="ECO:0000313" key="5">
    <source>
        <dbReference type="Proteomes" id="UP000556201"/>
    </source>
</evidence>
<dbReference type="Pfam" id="PF23666">
    <property type="entry name" value="Rcc01698_C"/>
    <property type="match status" value="1"/>
</dbReference>
<dbReference type="InterPro" id="IPR032876">
    <property type="entry name" value="J_dom"/>
</dbReference>
<dbReference type="SUPFAM" id="SSF51445">
    <property type="entry name" value="(Trans)glycosidases"/>
    <property type="match status" value="1"/>
</dbReference>
<dbReference type="RefSeq" id="WP_184278883.1">
    <property type="nucleotide sequence ID" value="NZ_JACHLJ010000001.1"/>
</dbReference>
<protein>
    <submittedName>
        <fullName evidence="4">Uncharacterized protein</fullName>
    </submittedName>
</protein>
<dbReference type="InterPro" id="IPR056490">
    <property type="entry name" value="Rcc01698_C"/>
</dbReference>
<organism evidence="4 5">
    <name type="scientific">Brevundimonas vesicularis</name>
    <name type="common">Pseudomonas vesicularis</name>
    <dbReference type="NCBI Taxonomy" id="41276"/>
    <lineage>
        <taxon>Bacteria</taxon>
        <taxon>Pseudomonadati</taxon>
        <taxon>Pseudomonadota</taxon>
        <taxon>Alphaproteobacteria</taxon>
        <taxon>Caulobacterales</taxon>
        <taxon>Caulobacteraceae</taxon>
        <taxon>Brevundimonas</taxon>
    </lineage>
</organism>
<sequence length="1245" mass="132065">MAQVVLSAVGQSVGGPVGRVIGSTLGRAIDNRVVGSLGPARQVGPRLETLKVQGAAEGAPMACVFGRARVTGQVIWAARFLEGKSKGRAGKGGPKTVDYVYSLSFAVALCEGEIDGVGRVWADGRLMDMTGVVMRLHRGGEDQTADPLIAAVEGDAPAYRGTAYVVFEDLPLGPFGDRVPQLSFEVFRRPRGQTARLEDLLEEVCLIPGAGEFALATEAVMRREGLTRTAAENVHNGEGGADLVVSLDQLQAQLPNLKRVSLVVGWFGSDLRAGQCVVRPGVERRDKPTEPLVWSVAGVARDEAYEVSQVDGAPAYGGTPSDESVRQAIRELKARGLEVTLYPFVFMDCPGYPWRGRVAGVDGAGATAEIAALFGGPDDWGLRRMALHYARIAADERADGLLIGSEMRGVTWTRDAAGGFPAVDQIRALAAECRVVVGPRVKLSYAADWSEYFGRQSGGEAVFHLDPLWADANIDHVSIDWYPPLTDWRAGDGGVDAATFGGAADPVYLAAGVAGGDGFDWYYASEADRAAQVRTPIVDGAYGEDWVFRPKDLKGWWSNLHHDRPGGVRSAVSTTWIPGMKPVRLSEFGCAAVDRGGNAPNLFQDAKSSESRLPPGSTGARDDAVQRGALEAVLGHYATAENNPVSDVYGGRMLEAADAWCWDARPYPAFPSRGDVWADAGAWRAGHWLNGRLAGDGRDLIEAVLARGGLSPQEMAIEGVEGSAAGYVIDRPMRTRDALEPLLAAFDAVAAERNGKVAVLGRVETVVEIAGEALALPDGGAAETATRTLEPRAGEARVRFIDETADYQTGAVVVRSDDAAATAGGVDLDLPEVCGSGLAKAAAQRALDGESLEMRTLALGPLEALRLEPADRVRLEGRSDDWRVMRITADETPSALLEPVTARRAVEDDGVWRGGETPVVVGAPFLKVLDLPPLMGSEADARPLIAVAAEPWRTMRLHAGPTAETLTARGDVETPATVGVLLEALGAGVRHRWDEANAVVVRVEGEAPQSAVEAAVLGGGNALAVETAVGWEIVQYRSALLVGKGTWRLTGLLRGQQGTEVEMRAGAGAGSVMVFLDDRLARAEIGRGERGLPLVCRAGPAGAAPGGAGFRETLFVPRGVHDRPWSPSGLTVETSAEGLAIRWTPRARLFGDSWDGEPTAVDPMRFRLRVQCGDVVVRTIEMEGASAFYAAADLPDGATDTVRIAVAQWGDGFGWGPEAEVETEIRRSDEIGRVQPFARGGAWLN</sequence>
<dbReference type="AlphaFoldDB" id="A0A7W9FTS2"/>
<feature type="domain" description="GTA TIM-barrel-like" evidence="1">
    <location>
        <begin position="380"/>
        <end position="671"/>
    </location>
</feature>
<dbReference type="CDD" id="cd19607">
    <property type="entry name" value="GTA_TIM-barrel-like"/>
    <property type="match status" value="1"/>
</dbReference>
<evidence type="ECO:0000259" key="2">
    <source>
        <dbReference type="Pfam" id="PF13550"/>
    </source>
</evidence>
<accession>A0A7W9FTS2</accession>
<proteinExistence type="predicted"/>
<evidence type="ECO:0000313" key="4">
    <source>
        <dbReference type="EMBL" id="MBB5771437.1"/>
    </source>
</evidence>
<dbReference type="InterPro" id="IPR017853">
    <property type="entry name" value="GH"/>
</dbReference>
<reference evidence="4 5" key="1">
    <citation type="submission" date="2020-08" db="EMBL/GenBank/DDBJ databases">
        <title>Functional genomics of gut bacteria from endangered species of beetles.</title>
        <authorList>
            <person name="Carlos-Shanley C."/>
        </authorList>
    </citation>
    <scope>NUCLEOTIDE SEQUENCE [LARGE SCALE GENOMIC DNA]</scope>
    <source>
        <strain evidence="4 5">S00192</strain>
    </source>
</reference>
<dbReference type="Proteomes" id="UP000556201">
    <property type="component" value="Unassembled WGS sequence"/>
</dbReference>
<dbReference type="Gene3D" id="3.20.20.80">
    <property type="entry name" value="Glycosidases"/>
    <property type="match status" value="1"/>
</dbReference>